<dbReference type="InterPro" id="IPR005107">
    <property type="entry name" value="CO_DH_flav_C"/>
</dbReference>
<dbReference type="Gene3D" id="3.30.390.50">
    <property type="entry name" value="CO dehydrogenase flavoprotein, C-terminal domain"/>
    <property type="match status" value="1"/>
</dbReference>
<dbReference type="InterPro" id="IPR016167">
    <property type="entry name" value="FAD-bd_PCMH_sub1"/>
</dbReference>
<dbReference type="EMBL" id="BMNK01000013">
    <property type="protein sequence ID" value="GGP12915.1"/>
    <property type="molecule type" value="Genomic_DNA"/>
</dbReference>
<comment type="caution">
    <text evidence="3">The sequence shown here is derived from an EMBL/GenBank/DDBJ whole genome shotgun (WGS) entry which is preliminary data.</text>
</comment>
<dbReference type="PANTHER" id="PTHR42659">
    <property type="entry name" value="XANTHINE DEHYDROGENASE SUBUNIT C-RELATED"/>
    <property type="match status" value="1"/>
</dbReference>
<name>A0A918ADJ1_9ACTN</name>
<dbReference type="Pfam" id="PF03450">
    <property type="entry name" value="CO_deh_flav_C"/>
    <property type="match status" value="1"/>
</dbReference>
<dbReference type="GO" id="GO:0071949">
    <property type="term" value="F:FAD binding"/>
    <property type="evidence" value="ECO:0007669"/>
    <property type="project" value="InterPro"/>
</dbReference>
<evidence type="ECO:0000256" key="1">
    <source>
        <dbReference type="ARBA" id="ARBA00023002"/>
    </source>
</evidence>
<dbReference type="Proteomes" id="UP000660745">
    <property type="component" value="Unassembled WGS sequence"/>
</dbReference>
<keyword evidence="1" id="KW-0560">Oxidoreductase</keyword>
<evidence type="ECO:0000313" key="4">
    <source>
        <dbReference type="Proteomes" id="UP000660745"/>
    </source>
</evidence>
<protein>
    <submittedName>
        <fullName evidence="3">Oxidoreductase</fullName>
    </submittedName>
</protein>
<accession>A0A918ADJ1</accession>
<dbReference type="Gene3D" id="3.30.43.10">
    <property type="entry name" value="Uridine Diphospho-n-acetylenolpyruvylglucosamine Reductase, domain 2"/>
    <property type="match status" value="1"/>
</dbReference>
<dbReference type="PROSITE" id="PS51387">
    <property type="entry name" value="FAD_PCMH"/>
    <property type="match status" value="1"/>
</dbReference>
<keyword evidence="4" id="KW-1185">Reference proteome</keyword>
<dbReference type="GO" id="GO:0016491">
    <property type="term" value="F:oxidoreductase activity"/>
    <property type="evidence" value="ECO:0007669"/>
    <property type="project" value="UniProtKB-KW"/>
</dbReference>
<feature type="domain" description="FAD-binding PCMH-type" evidence="2">
    <location>
        <begin position="24"/>
        <end position="248"/>
    </location>
</feature>
<dbReference type="SUPFAM" id="SSF55447">
    <property type="entry name" value="CO dehydrogenase flavoprotein C-terminal domain-like"/>
    <property type="match status" value="1"/>
</dbReference>
<dbReference type="InterPro" id="IPR016166">
    <property type="entry name" value="FAD-bd_PCMH"/>
</dbReference>
<evidence type="ECO:0000259" key="2">
    <source>
        <dbReference type="PROSITE" id="PS51387"/>
    </source>
</evidence>
<reference evidence="3" key="1">
    <citation type="journal article" date="2014" name="Int. J. Syst. Evol. Microbiol.">
        <title>Complete genome sequence of Corynebacterium casei LMG S-19264T (=DSM 44701T), isolated from a smear-ripened cheese.</title>
        <authorList>
            <consortium name="US DOE Joint Genome Institute (JGI-PGF)"/>
            <person name="Walter F."/>
            <person name="Albersmeier A."/>
            <person name="Kalinowski J."/>
            <person name="Ruckert C."/>
        </authorList>
    </citation>
    <scope>NUCLEOTIDE SEQUENCE</scope>
    <source>
        <strain evidence="3">CGMCC 4.7430</strain>
    </source>
</reference>
<dbReference type="SMART" id="SM01092">
    <property type="entry name" value="CO_deh_flav_C"/>
    <property type="match status" value="1"/>
</dbReference>
<dbReference type="InterPro" id="IPR002346">
    <property type="entry name" value="Mopterin_DH_FAD-bd"/>
</dbReference>
<reference evidence="3" key="2">
    <citation type="submission" date="2020-09" db="EMBL/GenBank/DDBJ databases">
        <authorList>
            <person name="Sun Q."/>
            <person name="Zhou Y."/>
        </authorList>
    </citation>
    <scope>NUCLEOTIDE SEQUENCE</scope>
    <source>
        <strain evidence="3">CGMCC 4.7430</strain>
    </source>
</reference>
<gene>
    <name evidence="3" type="ORF">GCM10012278_62600</name>
</gene>
<dbReference type="InterPro" id="IPR051312">
    <property type="entry name" value="Diverse_Substr_Oxidored"/>
</dbReference>
<dbReference type="AlphaFoldDB" id="A0A918ADJ1"/>
<dbReference type="InterPro" id="IPR016169">
    <property type="entry name" value="FAD-bd_PCMH_sub2"/>
</dbReference>
<dbReference type="Pfam" id="PF00941">
    <property type="entry name" value="FAD_binding_5"/>
    <property type="match status" value="1"/>
</dbReference>
<dbReference type="PANTHER" id="PTHR42659:SF1">
    <property type="entry name" value="OXIDOREDUCTASE"/>
    <property type="match status" value="1"/>
</dbReference>
<proteinExistence type="predicted"/>
<dbReference type="Gene3D" id="3.30.465.10">
    <property type="match status" value="2"/>
</dbReference>
<dbReference type="InterPro" id="IPR036683">
    <property type="entry name" value="CO_DH_flav_C_dom_sf"/>
</dbReference>
<dbReference type="InterPro" id="IPR036318">
    <property type="entry name" value="FAD-bd_PCMH-like_sf"/>
</dbReference>
<evidence type="ECO:0000313" key="3">
    <source>
        <dbReference type="EMBL" id="GGP12915.1"/>
    </source>
</evidence>
<sequence length="354" mass="38600">MDERQPLPVRLLPEHRRLRPPSREGNELMDAFAYTRADQPERAVRLAADPRARYIAGGTDLLNLMKDGVQRHDHLIDISALPLADVRESGGRIRLGALSRMSDVAVHQAVRRRLPVLSQALLAGASPQVRNMASLGGNLLQRTRCWYFRDPTMPCNRREPGSGCPALDGLNRWHAIVGGSDHCIAVHPSDLAVALTALDATVRTLSAEGPREIPMAGFYLPPGDTPHLETALRQGELITGIDVPVTELAAGSTYLKVRDRATFEFAVVSVAALVRLRGEEVREARLAFGGIAPRPWRSEAAEQALIGRPLNAATIEAAGAALVRDARPRAHNAFKVPLVQRALSDILGQFGRNR</sequence>
<dbReference type="SUPFAM" id="SSF56176">
    <property type="entry name" value="FAD-binding/transporter-associated domain-like"/>
    <property type="match status" value="1"/>
</dbReference>
<organism evidence="3 4">
    <name type="scientific">Nonomuraea glycinis</name>
    <dbReference type="NCBI Taxonomy" id="2047744"/>
    <lineage>
        <taxon>Bacteria</taxon>
        <taxon>Bacillati</taxon>
        <taxon>Actinomycetota</taxon>
        <taxon>Actinomycetes</taxon>
        <taxon>Streptosporangiales</taxon>
        <taxon>Streptosporangiaceae</taxon>
        <taxon>Nonomuraea</taxon>
    </lineage>
</organism>